<dbReference type="Gene3D" id="3.30.565.10">
    <property type="entry name" value="Histidine kinase-like ATPase, C-terminal domain"/>
    <property type="match status" value="1"/>
</dbReference>
<keyword evidence="4" id="KW-0597">Phosphoprotein</keyword>
<keyword evidence="10 12" id="KW-0472">Membrane</keyword>
<evidence type="ECO:0000256" key="10">
    <source>
        <dbReference type="ARBA" id="ARBA00023136"/>
    </source>
</evidence>
<keyword evidence="5" id="KW-0808">Transferase</keyword>
<evidence type="ECO:0000259" key="13">
    <source>
        <dbReference type="PROSITE" id="PS50109"/>
    </source>
</evidence>
<dbReference type="InterPro" id="IPR050428">
    <property type="entry name" value="TCS_sensor_his_kinase"/>
</dbReference>
<keyword evidence="9" id="KW-0902">Two-component regulatory system</keyword>
<accession>A0A3P3W0S7</accession>
<evidence type="ECO:0000256" key="12">
    <source>
        <dbReference type="SAM" id="Phobius"/>
    </source>
</evidence>
<dbReference type="SUPFAM" id="SSF55874">
    <property type="entry name" value="ATPase domain of HSP90 chaperone/DNA topoisomerase II/histidine kinase"/>
    <property type="match status" value="1"/>
</dbReference>
<keyword evidence="8 12" id="KW-1133">Transmembrane helix</keyword>
<evidence type="ECO:0000256" key="4">
    <source>
        <dbReference type="ARBA" id="ARBA00022553"/>
    </source>
</evidence>
<feature type="domain" description="HAMP" evidence="14">
    <location>
        <begin position="198"/>
        <end position="251"/>
    </location>
</feature>
<protein>
    <recommendedName>
        <fullName evidence="3">histidine kinase</fullName>
        <ecNumber evidence="3">2.7.13.3</ecNumber>
    </recommendedName>
</protein>
<keyword evidence="7 15" id="KW-0418">Kinase</keyword>
<dbReference type="PANTHER" id="PTHR45436:SF5">
    <property type="entry name" value="SENSOR HISTIDINE KINASE TRCS"/>
    <property type="match status" value="1"/>
</dbReference>
<dbReference type="CDD" id="cd00082">
    <property type="entry name" value="HisKA"/>
    <property type="match status" value="1"/>
</dbReference>
<dbReference type="GO" id="GO:0005886">
    <property type="term" value="C:plasma membrane"/>
    <property type="evidence" value="ECO:0007669"/>
    <property type="project" value="UniProtKB-SubCell"/>
</dbReference>
<dbReference type="SUPFAM" id="SSF47384">
    <property type="entry name" value="Homodimeric domain of signal transducing histidine kinase"/>
    <property type="match status" value="1"/>
</dbReference>
<dbReference type="Gene3D" id="1.10.287.130">
    <property type="match status" value="1"/>
</dbReference>
<dbReference type="Gene3D" id="6.10.340.10">
    <property type="match status" value="1"/>
</dbReference>
<dbReference type="CDD" id="cd06225">
    <property type="entry name" value="HAMP"/>
    <property type="match status" value="1"/>
</dbReference>
<dbReference type="InterPro" id="IPR003594">
    <property type="entry name" value="HATPase_dom"/>
</dbReference>
<keyword evidence="16" id="KW-1185">Reference proteome</keyword>
<gene>
    <name evidence="15" type="ORF">EG850_04070</name>
</gene>
<organism evidence="15 16">
    <name type="scientific">Gulosibacter macacae</name>
    <dbReference type="NCBI Taxonomy" id="2488791"/>
    <lineage>
        <taxon>Bacteria</taxon>
        <taxon>Bacillati</taxon>
        <taxon>Actinomycetota</taxon>
        <taxon>Actinomycetes</taxon>
        <taxon>Micrococcales</taxon>
        <taxon>Microbacteriaceae</taxon>
        <taxon>Gulosibacter</taxon>
    </lineage>
</organism>
<evidence type="ECO:0000256" key="9">
    <source>
        <dbReference type="ARBA" id="ARBA00023012"/>
    </source>
</evidence>
<dbReference type="FunFam" id="1.10.287.130:FF:000001">
    <property type="entry name" value="Two-component sensor histidine kinase"/>
    <property type="match status" value="1"/>
</dbReference>
<feature type="region of interest" description="Disordered" evidence="11">
    <location>
        <begin position="386"/>
        <end position="422"/>
    </location>
</feature>
<evidence type="ECO:0000256" key="8">
    <source>
        <dbReference type="ARBA" id="ARBA00022989"/>
    </source>
</evidence>
<dbReference type="InterPro" id="IPR036097">
    <property type="entry name" value="HisK_dim/P_sf"/>
</dbReference>
<evidence type="ECO:0000256" key="11">
    <source>
        <dbReference type="SAM" id="MobiDB-lite"/>
    </source>
</evidence>
<evidence type="ECO:0000256" key="3">
    <source>
        <dbReference type="ARBA" id="ARBA00012438"/>
    </source>
</evidence>
<dbReference type="GO" id="GO:0000155">
    <property type="term" value="F:phosphorelay sensor kinase activity"/>
    <property type="evidence" value="ECO:0007669"/>
    <property type="project" value="InterPro"/>
</dbReference>
<dbReference type="OrthoDB" id="9786919at2"/>
<evidence type="ECO:0000256" key="1">
    <source>
        <dbReference type="ARBA" id="ARBA00000085"/>
    </source>
</evidence>
<sequence>MAKRLARWDNLSLRNQLTLVNVALLALSLLIAGIGTTLLLRPTLVNQLDTSLLAAASDPTLVIGGDPVTGQFGYENIRNAPQPYYVAVVSPDGRLLVDNWSGRLRTLAPEVGELVREARPGLAPSHEITEVRDELGSPWRSVTVVEGQYHADTVHGVLVMSLPMSTVNATMASFLAIFFGFALSVLIFAAALTRLLVSVTLQPLRQVESTAMAFAAGDYEQRLPESTPNTEVGRLSRSLNSMLGRIDSAFDDRDRTILQMRRFVGDASHELRTPLVTVRGYAELYRMGALDNDDKVLQAMDRIEGEAKRMAGLVEDLLQLARLDESREMPKDIIDLEPIAEDAALDTTAQSPDRLVRVLPTRVVLPGDTSYDPNESAFGEGFVDAGGRAPLADEPAAPEREPEASEAATGNGARRRRGTGRIRLVPSLGRRRRAADEVPVAEPVVEATPEVDEWLDDDESDVPAMIYGNSDKVRQGVQNLLGNALRYTPEGTPLEVGVVVDVERRRATIEIIDHGDGIPPEMRKQIFQRFWRADTSRARETGGTGLGLAIVSAIMQAHEGTVDVVGTPGGGATFRLCFPLLTAPPVETQTSTGGASLTDVG</sequence>
<dbReference type="EMBL" id="RQVS01000004">
    <property type="protein sequence ID" value="RRJ87486.1"/>
    <property type="molecule type" value="Genomic_DNA"/>
</dbReference>
<comment type="subcellular location">
    <subcellularLocation>
        <location evidence="2">Cell membrane</location>
    </subcellularLocation>
</comment>
<dbReference type="InterPro" id="IPR005467">
    <property type="entry name" value="His_kinase_dom"/>
</dbReference>
<dbReference type="PRINTS" id="PR00344">
    <property type="entry name" value="BCTRLSENSOR"/>
</dbReference>
<dbReference type="AlphaFoldDB" id="A0A3P3W0S7"/>
<dbReference type="Pfam" id="PF02518">
    <property type="entry name" value="HATPase_c"/>
    <property type="match status" value="1"/>
</dbReference>
<dbReference type="SMART" id="SM00388">
    <property type="entry name" value="HisKA"/>
    <property type="match status" value="1"/>
</dbReference>
<dbReference type="EC" id="2.7.13.3" evidence="3"/>
<dbReference type="InterPro" id="IPR036890">
    <property type="entry name" value="HATPase_C_sf"/>
</dbReference>
<evidence type="ECO:0000259" key="14">
    <source>
        <dbReference type="PROSITE" id="PS50885"/>
    </source>
</evidence>
<evidence type="ECO:0000313" key="15">
    <source>
        <dbReference type="EMBL" id="RRJ87486.1"/>
    </source>
</evidence>
<comment type="catalytic activity">
    <reaction evidence="1">
        <text>ATP + protein L-histidine = ADP + protein N-phospho-L-histidine.</text>
        <dbReference type="EC" id="2.7.13.3"/>
    </reaction>
</comment>
<dbReference type="PROSITE" id="PS50885">
    <property type="entry name" value="HAMP"/>
    <property type="match status" value="1"/>
</dbReference>
<dbReference type="Pfam" id="PF00512">
    <property type="entry name" value="HisKA"/>
    <property type="match status" value="1"/>
</dbReference>
<evidence type="ECO:0000313" key="16">
    <source>
        <dbReference type="Proteomes" id="UP000274391"/>
    </source>
</evidence>
<dbReference type="InterPro" id="IPR003660">
    <property type="entry name" value="HAMP_dom"/>
</dbReference>
<feature type="transmembrane region" description="Helical" evidence="12">
    <location>
        <begin position="20"/>
        <end position="40"/>
    </location>
</feature>
<keyword evidence="6 12" id="KW-0812">Transmembrane</keyword>
<dbReference type="InterPro" id="IPR003661">
    <property type="entry name" value="HisK_dim/P_dom"/>
</dbReference>
<dbReference type="InterPro" id="IPR004358">
    <property type="entry name" value="Sig_transdc_His_kin-like_C"/>
</dbReference>
<dbReference type="SMART" id="SM00387">
    <property type="entry name" value="HATPase_c"/>
    <property type="match status" value="1"/>
</dbReference>
<dbReference type="SUPFAM" id="SSF158472">
    <property type="entry name" value="HAMP domain-like"/>
    <property type="match status" value="1"/>
</dbReference>
<evidence type="ECO:0000256" key="2">
    <source>
        <dbReference type="ARBA" id="ARBA00004236"/>
    </source>
</evidence>
<comment type="caution">
    <text evidence="15">The sequence shown here is derived from an EMBL/GenBank/DDBJ whole genome shotgun (WGS) entry which is preliminary data.</text>
</comment>
<proteinExistence type="predicted"/>
<name>A0A3P3W0S7_9MICO</name>
<evidence type="ECO:0000256" key="5">
    <source>
        <dbReference type="ARBA" id="ARBA00022679"/>
    </source>
</evidence>
<dbReference type="PROSITE" id="PS50109">
    <property type="entry name" value="HIS_KIN"/>
    <property type="match status" value="1"/>
</dbReference>
<evidence type="ECO:0000256" key="7">
    <source>
        <dbReference type="ARBA" id="ARBA00022777"/>
    </source>
</evidence>
<reference evidence="15 16" key="1">
    <citation type="submission" date="2018-11" db="EMBL/GenBank/DDBJ databases">
        <title>YIM 102482-1 draft genome.</title>
        <authorList>
            <person name="Li G."/>
            <person name="Jiang Y."/>
        </authorList>
    </citation>
    <scope>NUCLEOTIDE SEQUENCE [LARGE SCALE GENOMIC DNA]</scope>
    <source>
        <strain evidence="15 16">YIM 102482-1</strain>
    </source>
</reference>
<dbReference type="RefSeq" id="WP_124970357.1">
    <property type="nucleotide sequence ID" value="NZ_RQVS01000004.1"/>
</dbReference>
<dbReference type="SMART" id="SM00304">
    <property type="entry name" value="HAMP"/>
    <property type="match status" value="1"/>
</dbReference>
<dbReference type="PANTHER" id="PTHR45436">
    <property type="entry name" value="SENSOR HISTIDINE KINASE YKOH"/>
    <property type="match status" value="1"/>
</dbReference>
<feature type="domain" description="Histidine kinase" evidence="13">
    <location>
        <begin position="266"/>
        <end position="582"/>
    </location>
</feature>
<evidence type="ECO:0000256" key="6">
    <source>
        <dbReference type="ARBA" id="ARBA00022692"/>
    </source>
</evidence>
<feature type="transmembrane region" description="Helical" evidence="12">
    <location>
        <begin position="174"/>
        <end position="197"/>
    </location>
</feature>
<dbReference type="Pfam" id="PF00672">
    <property type="entry name" value="HAMP"/>
    <property type="match status" value="1"/>
</dbReference>
<dbReference type="Proteomes" id="UP000274391">
    <property type="component" value="Unassembled WGS sequence"/>
</dbReference>